<keyword evidence="1" id="KW-1133">Transmembrane helix</keyword>
<evidence type="ECO:0000313" key="3">
    <source>
        <dbReference type="Proteomes" id="UP000800041"/>
    </source>
</evidence>
<proteinExistence type="predicted"/>
<name>A0A6G1GPP7_9PEZI</name>
<sequence>MGLGTVKILQSEVVVRRRRYTARVIGRRRMSRELYLIFWGGLMTAATTCWNSLAGLCFEALSTLLQIQSAAALLKYPHRIQHSNLSKCDKATYTSERYIPDLPQTQTHHANDRSMVQFPHLACRLHSPQARPAKHVPVGPNWLTAQNSHIARLSPPFCP</sequence>
<gene>
    <name evidence="2" type="ORF">K402DRAFT_189063</name>
</gene>
<keyword evidence="1" id="KW-0472">Membrane</keyword>
<dbReference type="AlphaFoldDB" id="A0A6G1GPP7"/>
<accession>A0A6G1GPP7</accession>
<keyword evidence="1" id="KW-0812">Transmembrane</keyword>
<dbReference type="EMBL" id="ML977181">
    <property type="protein sequence ID" value="KAF1982737.1"/>
    <property type="molecule type" value="Genomic_DNA"/>
</dbReference>
<feature type="transmembrane region" description="Helical" evidence="1">
    <location>
        <begin position="34"/>
        <end position="53"/>
    </location>
</feature>
<dbReference type="Proteomes" id="UP000800041">
    <property type="component" value="Unassembled WGS sequence"/>
</dbReference>
<evidence type="ECO:0000313" key="2">
    <source>
        <dbReference type="EMBL" id="KAF1982737.1"/>
    </source>
</evidence>
<evidence type="ECO:0000256" key="1">
    <source>
        <dbReference type="SAM" id="Phobius"/>
    </source>
</evidence>
<keyword evidence="3" id="KW-1185">Reference proteome</keyword>
<protein>
    <submittedName>
        <fullName evidence="2">Uncharacterized protein</fullName>
    </submittedName>
</protein>
<organism evidence="2 3">
    <name type="scientific">Aulographum hederae CBS 113979</name>
    <dbReference type="NCBI Taxonomy" id="1176131"/>
    <lineage>
        <taxon>Eukaryota</taxon>
        <taxon>Fungi</taxon>
        <taxon>Dikarya</taxon>
        <taxon>Ascomycota</taxon>
        <taxon>Pezizomycotina</taxon>
        <taxon>Dothideomycetes</taxon>
        <taxon>Pleosporomycetidae</taxon>
        <taxon>Aulographales</taxon>
        <taxon>Aulographaceae</taxon>
    </lineage>
</organism>
<reference evidence="2" key="1">
    <citation type="journal article" date="2020" name="Stud. Mycol.">
        <title>101 Dothideomycetes genomes: a test case for predicting lifestyles and emergence of pathogens.</title>
        <authorList>
            <person name="Haridas S."/>
            <person name="Albert R."/>
            <person name="Binder M."/>
            <person name="Bloem J."/>
            <person name="Labutti K."/>
            <person name="Salamov A."/>
            <person name="Andreopoulos B."/>
            <person name="Baker S."/>
            <person name="Barry K."/>
            <person name="Bills G."/>
            <person name="Bluhm B."/>
            <person name="Cannon C."/>
            <person name="Castanera R."/>
            <person name="Culley D."/>
            <person name="Daum C."/>
            <person name="Ezra D."/>
            <person name="Gonzalez J."/>
            <person name="Henrissat B."/>
            <person name="Kuo A."/>
            <person name="Liang C."/>
            <person name="Lipzen A."/>
            <person name="Lutzoni F."/>
            <person name="Magnuson J."/>
            <person name="Mondo S."/>
            <person name="Nolan M."/>
            <person name="Ohm R."/>
            <person name="Pangilinan J."/>
            <person name="Park H.-J."/>
            <person name="Ramirez L."/>
            <person name="Alfaro M."/>
            <person name="Sun H."/>
            <person name="Tritt A."/>
            <person name="Yoshinaga Y."/>
            <person name="Zwiers L.-H."/>
            <person name="Turgeon B."/>
            <person name="Goodwin S."/>
            <person name="Spatafora J."/>
            <person name="Crous P."/>
            <person name="Grigoriev I."/>
        </authorList>
    </citation>
    <scope>NUCLEOTIDE SEQUENCE</scope>
    <source>
        <strain evidence="2">CBS 113979</strain>
    </source>
</reference>